<dbReference type="GO" id="GO:0016586">
    <property type="term" value="C:RSC-type complex"/>
    <property type="evidence" value="ECO:0007669"/>
    <property type="project" value="InterPro"/>
</dbReference>
<dbReference type="PANTHER" id="PTHR16062:SF19">
    <property type="entry name" value="PROTEIN POLYBROMO-1"/>
    <property type="match status" value="1"/>
</dbReference>
<dbReference type="SMART" id="SM00297">
    <property type="entry name" value="BROMO"/>
    <property type="match status" value="2"/>
</dbReference>
<dbReference type="Pfam" id="PF00439">
    <property type="entry name" value="Bromodomain"/>
    <property type="match status" value="2"/>
</dbReference>
<feature type="domain" description="BAH" evidence="11">
    <location>
        <begin position="277"/>
        <end position="396"/>
    </location>
</feature>
<evidence type="ECO:0000256" key="2">
    <source>
        <dbReference type="ARBA" id="ARBA00022737"/>
    </source>
</evidence>
<dbReference type="InterPro" id="IPR001025">
    <property type="entry name" value="BAH_dom"/>
</dbReference>
<dbReference type="PROSITE" id="PS00633">
    <property type="entry name" value="BROMODOMAIN_1"/>
    <property type="match status" value="1"/>
</dbReference>
<dbReference type="InterPro" id="IPR043151">
    <property type="entry name" value="BAH_sf"/>
</dbReference>
<gene>
    <name evidence="12" type="ORF">BG011_008729</name>
</gene>
<dbReference type="AlphaFoldDB" id="A0A9P6PQK0"/>
<proteinExistence type="predicted"/>
<dbReference type="PROSITE" id="PS50014">
    <property type="entry name" value="BROMODOMAIN_2"/>
    <property type="match status" value="2"/>
</dbReference>
<dbReference type="InterPro" id="IPR001487">
    <property type="entry name" value="Bromodomain"/>
</dbReference>
<dbReference type="CDD" id="cd04717">
    <property type="entry name" value="BAH_polybromo"/>
    <property type="match status" value="1"/>
</dbReference>
<keyword evidence="13" id="KW-1185">Reference proteome</keyword>
<keyword evidence="3" id="KW-0156">Chromatin regulator</keyword>
<keyword evidence="6" id="KW-0804">Transcription</keyword>
<comment type="caution">
    <text evidence="12">The sequence shown here is derived from an EMBL/GenBank/DDBJ whole genome shotgun (WGS) entry which is preliminary data.</text>
</comment>
<dbReference type="InterPro" id="IPR036427">
    <property type="entry name" value="Bromodomain-like_sf"/>
</dbReference>
<dbReference type="GO" id="GO:0006368">
    <property type="term" value="P:transcription elongation by RNA polymerase II"/>
    <property type="evidence" value="ECO:0007669"/>
    <property type="project" value="TreeGrafter"/>
</dbReference>
<sequence>MAPRKKSAAAKGPASIAEGLALESKQEAMAQILERLQDLTDKNGRSISDLFVELPDREEYPDYYEVIKTPMAFDMIKERLETGEYKDEGIDNFAKDLRTLTMNAKTYNRDGSMVYRDATTLDTYIDVAIKALMDDGAQQPKREEFSTKFCHNVLETIKTHEDKDGREMAELFLELPSKEEYPDYYDEISKPIAINIIEEKIDQGVYHTLELFEKDMNLMFENAKLYNAEGSDVYLDAEELQQLFWKTIGKNGRGRQTKGRRARKHNKELSDVEHGGDTYRVGDFVHIQNDSDPSKPTIGLIFSIWEDEKGIKGIDAVWFLRPEHIIHPYASRFYPSEVVKASGVHEHLVDDILERCFVLQTKDYIRGRPENWNEGQSIYVCEQRYNDSYKSVTKIKNWASCLPPGHKPGDIQLNMFSHPLVLKKLPSASMMDKAGKQDSSENASRASSPRNSASSKSWSPESTPKAMIKSESTPIPAPTLKKTKSNKRKSTQMTPGSPPLHSVKVKSDDAGQPAPIAPPRVAASSLSRFHCLYSSLATKAQCTA</sequence>
<dbReference type="Proteomes" id="UP000726737">
    <property type="component" value="Unassembled WGS sequence"/>
</dbReference>
<name>A0A9P6PQK0_9FUNG</name>
<evidence type="ECO:0000313" key="13">
    <source>
        <dbReference type="Proteomes" id="UP000726737"/>
    </source>
</evidence>
<dbReference type="PANTHER" id="PTHR16062">
    <property type="entry name" value="SWI/SNF-RELATED"/>
    <property type="match status" value="1"/>
</dbReference>
<comment type="subcellular location">
    <subcellularLocation>
        <location evidence="1">Nucleus</location>
    </subcellularLocation>
</comment>
<keyword evidence="2" id="KW-0677">Repeat</keyword>
<dbReference type="GO" id="GO:0006338">
    <property type="term" value="P:chromatin remodeling"/>
    <property type="evidence" value="ECO:0007669"/>
    <property type="project" value="InterPro"/>
</dbReference>
<evidence type="ECO:0000256" key="3">
    <source>
        <dbReference type="ARBA" id="ARBA00022853"/>
    </source>
</evidence>
<dbReference type="PRINTS" id="PR00503">
    <property type="entry name" value="BROMODOMAIN"/>
</dbReference>
<dbReference type="InterPro" id="IPR037382">
    <property type="entry name" value="Rsc/polybromo"/>
</dbReference>
<keyword evidence="7" id="KW-0539">Nucleus</keyword>
<evidence type="ECO:0000313" key="12">
    <source>
        <dbReference type="EMBL" id="KAG0249999.1"/>
    </source>
</evidence>
<evidence type="ECO:0000259" key="11">
    <source>
        <dbReference type="PROSITE" id="PS51038"/>
    </source>
</evidence>
<evidence type="ECO:0000256" key="9">
    <source>
        <dbReference type="SAM" id="MobiDB-lite"/>
    </source>
</evidence>
<protein>
    <recommendedName>
        <fullName evidence="14">Bromodomain-containing protein</fullName>
    </recommendedName>
</protein>
<evidence type="ECO:0000256" key="8">
    <source>
        <dbReference type="PROSITE-ProRule" id="PRU00035"/>
    </source>
</evidence>
<evidence type="ECO:0000256" key="5">
    <source>
        <dbReference type="ARBA" id="ARBA00023117"/>
    </source>
</evidence>
<keyword evidence="4" id="KW-0805">Transcription regulation</keyword>
<feature type="domain" description="Bromo" evidence="10">
    <location>
        <begin position="43"/>
        <end position="115"/>
    </location>
</feature>
<organism evidence="12 13">
    <name type="scientific">Mortierella polycephala</name>
    <dbReference type="NCBI Taxonomy" id="41804"/>
    <lineage>
        <taxon>Eukaryota</taxon>
        <taxon>Fungi</taxon>
        <taxon>Fungi incertae sedis</taxon>
        <taxon>Mucoromycota</taxon>
        <taxon>Mortierellomycotina</taxon>
        <taxon>Mortierellomycetes</taxon>
        <taxon>Mortierellales</taxon>
        <taxon>Mortierellaceae</taxon>
        <taxon>Mortierella</taxon>
    </lineage>
</organism>
<feature type="compositionally biased region" description="Basic residues" evidence="9">
    <location>
        <begin position="481"/>
        <end position="490"/>
    </location>
</feature>
<dbReference type="Gene3D" id="2.30.30.490">
    <property type="match status" value="1"/>
</dbReference>
<keyword evidence="5 8" id="KW-0103">Bromodomain</keyword>
<dbReference type="Gene3D" id="1.20.920.10">
    <property type="entry name" value="Bromodomain-like"/>
    <property type="match status" value="2"/>
</dbReference>
<evidence type="ECO:0008006" key="14">
    <source>
        <dbReference type="Google" id="ProtNLM"/>
    </source>
</evidence>
<evidence type="ECO:0000256" key="1">
    <source>
        <dbReference type="ARBA" id="ARBA00004123"/>
    </source>
</evidence>
<dbReference type="PROSITE" id="PS51038">
    <property type="entry name" value="BAH"/>
    <property type="match status" value="1"/>
</dbReference>
<dbReference type="Pfam" id="PF01426">
    <property type="entry name" value="BAH"/>
    <property type="match status" value="1"/>
</dbReference>
<feature type="domain" description="Bromo" evidence="10">
    <location>
        <begin position="164"/>
        <end position="234"/>
    </location>
</feature>
<evidence type="ECO:0000256" key="4">
    <source>
        <dbReference type="ARBA" id="ARBA00023015"/>
    </source>
</evidence>
<dbReference type="SMART" id="SM00439">
    <property type="entry name" value="BAH"/>
    <property type="match status" value="1"/>
</dbReference>
<reference evidence="12" key="1">
    <citation type="journal article" date="2020" name="Fungal Divers.">
        <title>Resolving the Mortierellaceae phylogeny through synthesis of multi-gene phylogenetics and phylogenomics.</title>
        <authorList>
            <person name="Vandepol N."/>
            <person name="Liber J."/>
            <person name="Desiro A."/>
            <person name="Na H."/>
            <person name="Kennedy M."/>
            <person name="Barry K."/>
            <person name="Grigoriev I.V."/>
            <person name="Miller A.N."/>
            <person name="O'Donnell K."/>
            <person name="Stajich J.E."/>
            <person name="Bonito G."/>
        </authorList>
    </citation>
    <scope>NUCLEOTIDE SEQUENCE</scope>
    <source>
        <strain evidence="12">KOD948</strain>
    </source>
</reference>
<feature type="region of interest" description="Disordered" evidence="9">
    <location>
        <begin position="431"/>
        <end position="518"/>
    </location>
</feature>
<dbReference type="EMBL" id="JAAAJA010000737">
    <property type="protein sequence ID" value="KAG0249999.1"/>
    <property type="molecule type" value="Genomic_DNA"/>
</dbReference>
<dbReference type="OrthoDB" id="1742084at2759"/>
<evidence type="ECO:0000259" key="10">
    <source>
        <dbReference type="PROSITE" id="PS50014"/>
    </source>
</evidence>
<feature type="compositionally biased region" description="Low complexity" evidence="9">
    <location>
        <begin position="440"/>
        <end position="460"/>
    </location>
</feature>
<dbReference type="GO" id="GO:0003682">
    <property type="term" value="F:chromatin binding"/>
    <property type="evidence" value="ECO:0007669"/>
    <property type="project" value="InterPro"/>
</dbReference>
<dbReference type="InterPro" id="IPR018359">
    <property type="entry name" value="Bromodomain_CS"/>
</dbReference>
<dbReference type="SUPFAM" id="SSF47370">
    <property type="entry name" value="Bromodomain"/>
    <property type="match status" value="2"/>
</dbReference>
<dbReference type="CDD" id="cd04369">
    <property type="entry name" value="Bromodomain"/>
    <property type="match status" value="1"/>
</dbReference>
<accession>A0A9P6PQK0</accession>
<evidence type="ECO:0000256" key="7">
    <source>
        <dbReference type="ARBA" id="ARBA00023242"/>
    </source>
</evidence>
<evidence type="ECO:0000256" key="6">
    <source>
        <dbReference type="ARBA" id="ARBA00023163"/>
    </source>
</evidence>